<evidence type="ECO:0000313" key="2">
    <source>
        <dbReference type="EMBL" id="REG54347.1"/>
    </source>
</evidence>
<accession>A0AAQ0HLE9</accession>
<protein>
    <submittedName>
        <fullName evidence="2">Uncharacterized protein</fullName>
    </submittedName>
</protein>
<evidence type="ECO:0000256" key="1">
    <source>
        <dbReference type="SAM" id="MobiDB-lite"/>
    </source>
</evidence>
<dbReference type="Proteomes" id="UP000256794">
    <property type="component" value="Unassembled WGS sequence"/>
</dbReference>
<gene>
    <name evidence="2" type="ORF">ATH84_1004142</name>
</gene>
<organism evidence="2 3">
    <name type="scientific">Paracoccus versutus</name>
    <name type="common">Thiobacillus versutus</name>
    <dbReference type="NCBI Taxonomy" id="34007"/>
    <lineage>
        <taxon>Bacteria</taxon>
        <taxon>Pseudomonadati</taxon>
        <taxon>Pseudomonadota</taxon>
        <taxon>Alphaproteobacteria</taxon>
        <taxon>Rhodobacterales</taxon>
        <taxon>Paracoccaceae</taxon>
        <taxon>Paracoccus</taxon>
    </lineage>
</organism>
<name>A0AAQ0HLE9_PARVE</name>
<feature type="compositionally biased region" description="Polar residues" evidence="1">
    <location>
        <begin position="20"/>
        <end position="30"/>
    </location>
</feature>
<keyword evidence="3" id="KW-1185">Reference proteome</keyword>
<sequence>MRERHCGPVPWEGRIPAVTRQSGDLPTTFDQSERVGSGGVATGIGPVSIRSSGLFMM</sequence>
<comment type="caution">
    <text evidence="2">The sequence shown here is derived from an EMBL/GenBank/DDBJ whole genome shotgun (WGS) entry which is preliminary data.</text>
</comment>
<dbReference type="AlphaFoldDB" id="A0AAQ0HLE9"/>
<proteinExistence type="predicted"/>
<reference evidence="2 3" key="1">
    <citation type="submission" date="2018-08" db="EMBL/GenBank/DDBJ databases">
        <title>Genomic Encyclopedia of Archaeal and Bacterial Type Strains, Phase II (KMG-II): from individual species to whole genera.</title>
        <authorList>
            <person name="Goeker M."/>
        </authorList>
    </citation>
    <scope>NUCLEOTIDE SEQUENCE [LARGE SCALE GENOMIC DNA]</scope>
    <source>
        <strain evidence="2 3">DSM 582</strain>
    </source>
</reference>
<feature type="region of interest" description="Disordered" evidence="1">
    <location>
        <begin position="20"/>
        <end position="41"/>
    </location>
</feature>
<dbReference type="EMBL" id="QUMX01000004">
    <property type="protein sequence ID" value="REG54347.1"/>
    <property type="molecule type" value="Genomic_DNA"/>
</dbReference>
<evidence type="ECO:0000313" key="3">
    <source>
        <dbReference type="Proteomes" id="UP000256794"/>
    </source>
</evidence>